<dbReference type="Proteomes" id="UP000321570">
    <property type="component" value="Unassembled WGS sequence"/>
</dbReference>
<dbReference type="EMBL" id="CABIJS010000510">
    <property type="protein sequence ID" value="VUZ52544.1"/>
    <property type="molecule type" value="Genomic_DNA"/>
</dbReference>
<evidence type="ECO:0000313" key="2">
    <source>
        <dbReference type="Proteomes" id="UP000321570"/>
    </source>
</evidence>
<gene>
    <name evidence="1" type="ORF">WMSIL1_LOCUS11038</name>
</gene>
<sequence>MLSWIISKKLVDWPLISMELFISLQSWLQMMELPFSALLIMRLFVNRQLDRDIRS</sequence>
<keyword evidence="2" id="KW-1185">Reference proteome</keyword>
<dbReference type="AlphaFoldDB" id="A0A564Z126"/>
<reference evidence="1 2" key="1">
    <citation type="submission" date="2019-07" db="EMBL/GenBank/DDBJ databases">
        <authorList>
            <person name="Jastrzebski P J."/>
            <person name="Paukszto L."/>
            <person name="Jastrzebski P J."/>
        </authorList>
    </citation>
    <scope>NUCLEOTIDE SEQUENCE [LARGE SCALE GENOMIC DNA]</scope>
    <source>
        <strain evidence="1 2">WMS-il1</strain>
    </source>
</reference>
<accession>A0A564Z126</accession>
<name>A0A564Z126_HYMDI</name>
<protein>
    <submittedName>
        <fullName evidence="1">Uncharacterized protein</fullName>
    </submittedName>
</protein>
<evidence type="ECO:0000313" key="1">
    <source>
        <dbReference type="EMBL" id="VUZ52544.1"/>
    </source>
</evidence>
<proteinExistence type="predicted"/>
<organism evidence="1 2">
    <name type="scientific">Hymenolepis diminuta</name>
    <name type="common">Rat tapeworm</name>
    <dbReference type="NCBI Taxonomy" id="6216"/>
    <lineage>
        <taxon>Eukaryota</taxon>
        <taxon>Metazoa</taxon>
        <taxon>Spiralia</taxon>
        <taxon>Lophotrochozoa</taxon>
        <taxon>Platyhelminthes</taxon>
        <taxon>Cestoda</taxon>
        <taxon>Eucestoda</taxon>
        <taxon>Cyclophyllidea</taxon>
        <taxon>Hymenolepididae</taxon>
        <taxon>Hymenolepis</taxon>
    </lineage>
</organism>